<dbReference type="GO" id="GO:0005634">
    <property type="term" value="C:nucleus"/>
    <property type="evidence" value="ECO:0007669"/>
    <property type="project" value="UniProtKB-SubCell"/>
</dbReference>
<dbReference type="SMART" id="SM00391">
    <property type="entry name" value="MBD"/>
    <property type="match status" value="1"/>
</dbReference>
<keyword evidence="4" id="KW-0862">Zinc</keyword>
<evidence type="ECO:0000256" key="1">
    <source>
        <dbReference type="ARBA" id="ARBA00004123"/>
    </source>
</evidence>
<keyword evidence="8" id="KW-0539">Nucleus</keyword>
<reference evidence="11" key="1">
    <citation type="submission" date="2019-10" db="EMBL/GenBank/DDBJ databases">
        <authorList>
            <person name="Zhang R."/>
            <person name="Pan Y."/>
            <person name="Wang J."/>
            <person name="Ma R."/>
            <person name="Yu S."/>
        </authorList>
    </citation>
    <scope>NUCLEOTIDE SEQUENCE</scope>
    <source>
        <strain evidence="11">LA-IB0</strain>
        <tissue evidence="11">Leaf</tissue>
    </source>
</reference>
<dbReference type="InterPro" id="IPR016177">
    <property type="entry name" value="DNA-bd_dom_sf"/>
</dbReference>
<protein>
    <submittedName>
        <fullName evidence="11">Uncharacterized protein</fullName>
    </submittedName>
</protein>
<evidence type="ECO:0000256" key="4">
    <source>
        <dbReference type="ARBA" id="ARBA00022833"/>
    </source>
</evidence>
<dbReference type="GO" id="GO:0003677">
    <property type="term" value="F:DNA binding"/>
    <property type="evidence" value="ECO:0007669"/>
    <property type="project" value="UniProtKB-KW"/>
</dbReference>
<dbReference type="PANTHER" id="PTHR12396">
    <property type="entry name" value="METHYL-CPG BINDING PROTEIN, MBD"/>
    <property type="match status" value="1"/>
</dbReference>
<evidence type="ECO:0000259" key="10">
    <source>
        <dbReference type="PROSITE" id="PS51050"/>
    </source>
</evidence>
<dbReference type="GO" id="GO:0008270">
    <property type="term" value="F:zinc ion binding"/>
    <property type="evidence" value="ECO:0007669"/>
    <property type="project" value="UniProtKB-KW"/>
</dbReference>
<dbReference type="InterPro" id="IPR001739">
    <property type="entry name" value="Methyl_CpG_DNA-bd"/>
</dbReference>
<evidence type="ECO:0000256" key="6">
    <source>
        <dbReference type="ARBA" id="ARBA00023125"/>
    </source>
</evidence>
<dbReference type="Gene3D" id="3.30.40.100">
    <property type="match status" value="1"/>
</dbReference>
<keyword evidence="5" id="KW-0805">Transcription regulation</keyword>
<evidence type="ECO:0000256" key="7">
    <source>
        <dbReference type="ARBA" id="ARBA00023163"/>
    </source>
</evidence>
<keyword evidence="3" id="KW-0863">Zinc-finger</keyword>
<sequence>MSSPRLVYENLIVLVGHEHIVTRLRREQSNPSFEHRSYGTAHGNFEQHLVNNEKPPFSIPLGSCDSGQSCDGTERLSLNFAIQDLPLLSRNGLPVDVLSVQCWECSKWRTIPTEEEYDEIRSKLAEDPFVCSKKPGISCDDPADLEYNDSKTWVMDRPNIPKTPSGFKRRIVTTNDFSKMVCYYDAPNGKRLGSWTDVLGFLDKNPEYKNNVSVSDFSFLVPNVRKDLPPANPAKE</sequence>
<dbReference type="PANTHER" id="PTHR12396:SF10">
    <property type="entry name" value="METHYL-CPG-BINDING DOMAIN-CONTAINING PROTEIN 1-RELATED"/>
    <property type="match status" value="1"/>
</dbReference>
<organism evidence="11 12">
    <name type="scientific">Buddleja alternifolia</name>
    <dbReference type="NCBI Taxonomy" id="168488"/>
    <lineage>
        <taxon>Eukaryota</taxon>
        <taxon>Viridiplantae</taxon>
        <taxon>Streptophyta</taxon>
        <taxon>Embryophyta</taxon>
        <taxon>Tracheophyta</taxon>
        <taxon>Spermatophyta</taxon>
        <taxon>Magnoliopsida</taxon>
        <taxon>eudicotyledons</taxon>
        <taxon>Gunneridae</taxon>
        <taxon>Pentapetalae</taxon>
        <taxon>asterids</taxon>
        <taxon>lamiids</taxon>
        <taxon>Lamiales</taxon>
        <taxon>Scrophulariaceae</taxon>
        <taxon>Buddlejeae</taxon>
        <taxon>Buddleja</taxon>
    </lineage>
</organism>
<feature type="domain" description="MBD" evidence="9">
    <location>
        <begin position="153"/>
        <end position="224"/>
    </location>
</feature>
<feature type="domain" description="CW-type" evidence="10">
    <location>
        <begin position="92"/>
        <end position="147"/>
    </location>
</feature>
<evidence type="ECO:0000256" key="3">
    <source>
        <dbReference type="ARBA" id="ARBA00022771"/>
    </source>
</evidence>
<proteinExistence type="predicted"/>
<comment type="subcellular location">
    <subcellularLocation>
        <location evidence="1">Nucleus</location>
    </subcellularLocation>
</comment>
<evidence type="ECO:0000313" key="12">
    <source>
        <dbReference type="Proteomes" id="UP000826271"/>
    </source>
</evidence>
<dbReference type="EMBL" id="WHWC01000002">
    <property type="protein sequence ID" value="KAG8389395.1"/>
    <property type="molecule type" value="Genomic_DNA"/>
</dbReference>
<evidence type="ECO:0000313" key="11">
    <source>
        <dbReference type="EMBL" id="KAG8389395.1"/>
    </source>
</evidence>
<dbReference type="AlphaFoldDB" id="A0AAV6YD74"/>
<keyword evidence="6" id="KW-0238">DNA-binding</keyword>
<dbReference type="PROSITE" id="PS51050">
    <property type="entry name" value="ZF_CW"/>
    <property type="match status" value="1"/>
</dbReference>
<comment type="caution">
    <text evidence="11">The sequence shown here is derived from an EMBL/GenBank/DDBJ whole genome shotgun (WGS) entry which is preliminary data.</text>
</comment>
<gene>
    <name evidence="11" type="ORF">BUALT_Bualt02G0224700</name>
</gene>
<evidence type="ECO:0000256" key="5">
    <source>
        <dbReference type="ARBA" id="ARBA00023015"/>
    </source>
</evidence>
<dbReference type="InterPro" id="IPR011124">
    <property type="entry name" value="Znf_CW"/>
</dbReference>
<dbReference type="Gene3D" id="3.30.890.10">
    <property type="entry name" value="Methyl-cpg-binding Protein 2, Chain A"/>
    <property type="match status" value="1"/>
</dbReference>
<dbReference type="Proteomes" id="UP000826271">
    <property type="component" value="Unassembled WGS sequence"/>
</dbReference>
<dbReference type="Pfam" id="PF01429">
    <property type="entry name" value="MBD"/>
    <property type="match status" value="1"/>
</dbReference>
<dbReference type="PROSITE" id="PS50982">
    <property type="entry name" value="MBD"/>
    <property type="match status" value="1"/>
</dbReference>
<accession>A0AAV6YD74</accession>
<dbReference type="Pfam" id="PF07496">
    <property type="entry name" value="zf-CW"/>
    <property type="match status" value="1"/>
</dbReference>
<name>A0AAV6YD74_9LAMI</name>
<dbReference type="SUPFAM" id="SSF54171">
    <property type="entry name" value="DNA-binding domain"/>
    <property type="match status" value="1"/>
</dbReference>
<evidence type="ECO:0000259" key="9">
    <source>
        <dbReference type="PROSITE" id="PS50982"/>
    </source>
</evidence>
<keyword evidence="2" id="KW-0479">Metal-binding</keyword>
<evidence type="ECO:0000256" key="2">
    <source>
        <dbReference type="ARBA" id="ARBA00022723"/>
    </source>
</evidence>
<keyword evidence="7" id="KW-0804">Transcription</keyword>
<keyword evidence="12" id="KW-1185">Reference proteome</keyword>
<evidence type="ECO:0000256" key="8">
    <source>
        <dbReference type="ARBA" id="ARBA00023242"/>
    </source>
</evidence>